<sequence length="66" mass="7730">MSDICTSHPTSFLSCNCKYFFMHVRKTNICSYMFEDMYNHTMKCNCAEEERGGEMCAARHISKFLV</sequence>
<organism evidence="1 2">
    <name type="scientific">Triticum urartu</name>
    <name type="common">Red wild einkorn</name>
    <name type="synonym">Crithodium urartu</name>
    <dbReference type="NCBI Taxonomy" id="4572"/>
    <lineage>
        <taxon>Eukaryota</taxon>
        <taxon>Viridiplantae</taxon>
        <taxon>Streptophyta</taxon>
        <taxon>Embryophyta</taxon>
        <taxon>Tracheophyta</taxon>
        <taxon>Spermatophyta</taxon>
        <taxon>Magnoliopsida</taxon>
        <taxon>Liliopsida</taxon>
        <taxon>Poales</taxon>
        <taxon>Poaceae</taxon>
        <taxon>BOP clade</taxon>
        <taxon>Pooideae</taxon>
        <taxon>Triticodae</taxon>
        <taxon>Triticeae</taxon>
        <taxon>Triticinae</taxon>
        <taxon>Triticum</taxon>
    </lineage>
</organism>
<name>A0A8R7R5N9_TRIUA</name>
<reference evidence="1" key="2">
    <citation type="submission" date="2018-03" db="EMBL/GenBank/DDBJ databases">
        <title>The Triticum urartu genome reveals the dynamic nature of wheat genome evolution.</title>
        <authorList>
            <person name="Ling H."/>
            <person name="Ma B."/>
            <person name="Shi X."/>
            <person name="Liu H."/>
            <person name="Dong L."/>
            <person name="Sun H."/>
            <person name="Cao Y."/>
            <person name="Gao Q."/>
            <person name="Zheng S."/>
            <person name="Li Y."/>
            <person name="Yu Y."/>
            <person name="Du H."/>
            <person name="Qi M."/>
            <person name="Li Y."/>
            <person name="Yu H."/>
            <person name="Cui Y."/>
            <person name="Wang N."/>
            <person name="Chen C."/>
            <person name="Wu H."/>
            <person name="Zhao Y."/>
            <person name="Zhang J."/>
            <person name="Li Y."/>
            <person name="Zhou W."/>
            <person name="Zhang B."/>
            <person name="Hu W."/>
            <person name="Eijk M."/>
            <person name="Tang J."/>
            <person name="Witsenboer H."/>
            <person name="Zhao S."/>
            <person name="Li Z."/>
            <person name="Zhang A."/>
            <person name="Wang D."/>
            <person name="Liang C."/>
        </authorList>
    </citation>
    <scope>NUCLEOTIDE SEQUENCE [LARGE SCALE GENOMIC DNA]</scope>
    <source>
        <strain evidence="1">cv. G1812</strain>
    </source>
</reference>
<proteinExistence type="predicted"/>
<protein>
    <submittedName>
        <fullName evidence="1">Uncharacterized protein</fullName>
    </submittedName>
</protein>
<accession>A0A8R7R5N9</accession>
<evidence type="ECO:0000313" key="2">
    <source>
        <dbReference type="Proteomes" id="UP000015106"/>
    </source>
</evidence>
<keyword evidence="2" id="KW-1185">Reference proteome</keyword>
<reference evidence="1" key="3">
    <citation type="submission" date="2022-06" db="UniProtKB">
        <authorList>
            <consortium name="EnsemblPlants"/>
        </authorList>
    </citation>
    <scope>IDENTIFICATION</scope>
</reference>
<reference evidence="2" key="1">
    <citation type="journal article" date="2013" name="Nature">
        <title>Draft genome of the wheat A-genome progenitor Triticum urartu.</title>
        <authorList>
            <person name="Ling H.Q."/>
            <person name="Zhao S."/>
            <person name="Liu D."/>
            <person name="Wang J."/>
            <person name="Sun H."/>
            <person name="Zhang C."/>
            <person name="Fan H."/>
            <person name="Li D."/>
            <person name="Dong L."/>
            <person name="Tao Y."/>
            <person name="Gao C."/>
            <person name="Wu H."/>
            <person name="Li Y."/>
            <person name="Cui Y."/>
            <person name="Guo X."/>
            <person name="Zheng S."/>
            <person name="Wang B."/>
            <person name="Yu K."/>
            <person name="Liang Q."/>
            <person name="Yang W."/>
            <person name="Lou X."/>
            <person name="Chen J."/>
            <person name="Feng M."/>
            <person name="Jian J."/>
            <person name="Zhang X."/>
            <person name="Luo G."/>
            <person name="Jiang Y."/>
            <person name="Liu J."/>
            <person name="Wang Z."/>
            <person name="Sha Y."/>
            <person name="Zhang B."/>
            <person name="Wu H."/>
            <person name="Tang D."/>
            <person name="Shen Q."/>
            <person name="Xue P."/>
            <person name="Zou S."/>
            <person name="Wang X."/>
            <person name="Liu X."/>
            <person name="Wang F."/>
            <person name="Yang Y."/>
            <person name="An X."/>
            <person name="Dong Z."/>
            <person name="Zhang K."/>
            <person name="Zhang X."/>
            <person name="Luo M.C."/>
            <person name="Dvorak J."/>
            <person name="Tong Y."/>
            <person name="Wang J."/>
            <person name="Yang H."/>
            <person name="Li Z."/>
            <person name="Wang D."/>
            <person name="Zhang A."/>
            <person name="Wang J."/>
        </authorList>
    </citation>
    <scope>NUCLEOTIDE SEQUENCE</scope>
    <source>
        <strain evidence="2">cv. G1812</strain>
    </source>
</reference>
<dbReference type="Gramene" id="TuG1812G0700004219.01.T01">
    <property type="protein sequence ID" value="TuG1812G0700004219.01.T01.cds309194"/>
    <property type="gene ID" value="TuG1812G0700004219.01"/>
</dbReference>
<dbReference type="AlphaFoldDB" id="A0A8R7R5N9"/>
<evidence type="ECO:0000313" key="1">
    <source>
        <dbReference type="EnsemblPlants" id="TuG1812G0700004219.01.T01.cds309194"/>
    </source>
</evidence>
<dbReference type="Proteomes" id="UP000015106">
    <property type="component" value="Chromosome 7"/>
</dbReference>
<dbReference type="EnsemblPlants" id="TuG1812G0700004219.01.T01">
    <property type="protein sequence ID" value="TuG1812G0700004219.01.T01.cds309194"/>
    <property type="gene ID" value="TuG1812G0700004219.01"/>
</dbReference>